<proteinExistence type="predicted"/>
<dbReference type="InterPro" id="IPR001304">
    <property type="entry name" value="C-type_lectin-like"/>
</dbReference>
<keyword evidence="3" id="KW-1185">Reference proteome</keyword>
<organism evidence="2 3">
    <name type="scientific">Teladorsagia circumcincta</name>
    <name type="common">Brown stomach worm</name>
    <name type="synonym">Ostertagia circumcincta</name>
    <dbReference type="NCBI Taxonomy" id="45464"/>
    <lineage>
        <taxon>Eukaryota</taxon>
        <taxon>Metazoa</taxon>
        <taxon>Ecdysozoa</taxon>
        <taxon>Nematoda</taxon>
        <taxon>Chromadorea</taxon>
        <taxon>Rhabditida</taxon>
        <taxon>Rhabditina</taxon>
        <taxon>Rhabditomorpha</taxon>
        <taxon>Strongyloidea</taxon>
        <taxon>Trichostrongylidae</taxon>
        <taxon>Teladorsagia</taxon>
    </lineage>
</organism>
<dbReference type="AlphaFoldDB" id="A0A2G9TYY3"/>
<reference evidence="2 3" key="1">
    <citation type="submission" date="2015-09" db="EMBL/GenBank/DDBJ databases">
        <title>Draft genome of the parasitic nematode Teladorsagia circumcincta isolate WARC Sus (inbred).</title>
        <authorList>
            <person name="Mitreva M."/>
        </authorList>
    </citation>
    <scope>NUCLEOTIDE SEQUENCE [LARGE SCALE GENOMIC DNA]</scope>
    <source>
        <strain evidence="2 3">S</strain>
    </source>
</reference>
<feature type="domain" description="C-type lectin" evidence="1">
    <location>
        <begin position="16"/>
        <end position="84"/>
    </location>
</feature>
<dbReference type="OrthoDB" id="5774534at2759"/>
<name>A0A2G9TYY3_TELCI</name>
<dbReference type="EMBL" id="KZ351229">
    <property type="protein sequence ID" value="PIO63155.1"/>
    <property type="molecule type" value="Genomic_DNA"/>
</dbReference>
<gene>
    <name evidence="2" type="ORF">TELCIR_15258</name>
</gene>
<evidence type="ECO:0000313" key="2">
    <source>
        <dbReference type="EMBL" id="PIO63155.1"/>
    </source>
</evidence>
<dbReference type="Gene3D" id="3.10.100.10">
    <property type="entry name" value="Mannose-Binding Protein A, subunit A"/>
    <property type="match status" value="1"/>
</dbReference>
<dbReference type="PROSITE" id="PS50041">
    <property type="entry name" value="C_TYPE_LECTIN_2"/>
    <property type="match status" value="1"/>
</dbReference>
<evidence type="ECO:0000313" key="3">
    <source>
        <dbReference type="Proteomes" id="UP000230423"/>
    </source>
</evidence>
<dbReference type="InterPro" id="IPR050111">
    <property type="entry name" value="C-type_lectin/snaclec_domain"/>
</dbReference>
<protein>
    <submittedName>
        <fullName evidence="2">Lectin C-type domain protein</fullName>
    </submittedName>
</protein>
<dbReference type="SUPFAM" id="SSF56436">
    <property type="entry name" value="C-type lectin-like"/>
    <property type="match status" value="1"/>
</dbReference>
<sequence length="98" mass="11307">MTRTGEAYKNPNSLTWIGLWQAGYPLSTQWTWTDGTSFEYSNWAIGEPNNADGNEHCVQIYSDHEGTDPSKDTQFQKWNDYYCSDSMRAYVCKKPALH</sequence>
<dbReference type="InterPro" id="IPR016186">
    <property type="entry name" value="C-type_lectin-like/link_sf"/>
</dbReference>
<dbReference type="InterPro" id="IPR016187">
    <property type="entry name" value="CTDL_fold"/>
</dbReference>
<dbReference type="PANTHER" id="PTHR22803">
    <property type="entry name" value="MANNOSE, PHOSPHOLIPASE, LECTIN RECEPTOR RELATED"/>
    <property type="match status" value="1"/>
</dbReference>
<accession>A0A2G9TYY3</accession>
<evidence type="ECO:0000259" key="1">
    <source>
        <dbReference type="PROSITE" id="PS50041"/>
    </source>
</evidence>
<dbReference type="Pfam" id="PF00059">
    <property type="entry name" value="Lectin_C"/>
    <property type="match status" value="1"/>
</dbReference>
<dbReference type="Proteomes" id="UP000230423">
    <property type="component" value="Unassembled WGS sequence"/>
</dbReference>